<dbReference type="CDD" id="cd12148">
    <property type="entry name" value="fungal_TF_MHR"/>
    <property type="match status" value="1"/>
</dbReference>
<sequence length="673" mass="75980">MSVKFPAKRMRLGTKSCSECRRRKVGCKFNDGSDSCQQCVLHDTRCISQDDCAASAVASASASVPPSASASNSDDLQARMASLEASVRDLCQAISQTGINHSSLPVAALGAQSSEHERGIGVNQDAALDEAPLIQYLRHSLATQVDTSIRSDNPSRQPCVENPIIGPTERRIRGLIPVNSTLVRIFGLSHKFWDIWPLHLARDVHSQNIHGLPTSVGDAVRFIDDSLRSSSPSILAKCLVWFCLCLQQLPPAYTTTQEFCLPMPKADLMDKCLDEIDVALFQRSSPRLGCDLDLLEVYILQAELFVNMGRPCKAWKSVRQGVDNAMLLGLHRPEQDGARLNSIWSTLWRLDRQLSMFLGLPYSVPGDLILQDERDDGIHPSLEHQIMRSVTSVCGRIVDRDQQRQQRWQEESSYTDTVSIMETMEHVRNLIPKEWYNFEHDNQPPVTPAIAFSRMSILLHFHFTNKLLHLPYVLLAAHDRKYEHSRFLALESAEAMVQTYLRLRDLIEDNFTCDFLDFIAFSGGIVLAADLNKRGQEKMLTVDDERIWELLRQLSSRLGRTAEELGCSVATQAAEVLKNLYSISQGEYDGPDCHEIMIPYFGIMRIRAPTALGQRHFQAWRKVSFSSDPNMVDFSTDMFSFRFPSELQTAEELGQDWEDLVANPMYDSNGYFR</sequence>
<feature type="domain" description="Zn(2)-C6 fungal-type" evidence="4">
    <location>
        <begin position="16"/>
        <end position="46"/>
    </location>
</feature>
<name>A0A0B7K896_BIOOC</name>
<keyword evidence="3" id="KW-0539">Nucleus</keyword>
<evidence type="ECO:0000313" key="5">
    <source>
        <dbReference type="EMBL" id="CEO50931.1"/>
    </source>
</evidence>
<dbReference type="CDD" id="cd00067">
    <property type="entry name" value="GAL4"/>
    <property type="match status" value="1"/>
</dbReference>
<dbReference type="GO" id="GO:0000981">
    <property type="term" value="F:DNA-binding transcription factor activity, RNA polymerase II-specific"/>
    <property type="evidence" value="ECO:0007669"/>
    <property type="project" value="InterPro"/>
</dbReference>
<proteinExistence type="predicted"/>
<gene>
    <name evidence="5" type="ORF">BN869_000006989_1</name>
</gene>
<evidence type="ECO:0000256" key="2">
    <source>
        <dbReference type="ARBA" id="ARBA00023163"/>
    </source>
</evidence>
<dbReference type="AlphaFoldDB" id="A0A0B7K896"/>
<accession>A0A0B7K896</accession>
<dbReference type="Gene3D" id="4.10.240.10">
    <property type="entry name" value="Zn(2)-C6 fungal-type DNA-binding domain"/>
    <property type="match status" value="1"/>
</dbReference>
<evidence type="ECO:0000256" key="1">
    <source>
        <dbReference type="ARBA" id="ARBA00023015"/>
    </source>
</evidence>
<dbReference type="PROSITE" id="PS00463">
    <property type="entry name" value="ZN2_CY6_FUNGAL_1"/>
    <property type="match status" value="1"/>
</dbReference>
<evidence type="ECO:0000256" key="3">
    <source>
        <dbReference type="ARBA" id="ARBA00023242"/>
    </source>
</evidence>
<dbReference type="EMBL" id="CDPU01000020">
    <property type="protein sequence ID" value="CEO50931.1"/>
    <property type="molecule type" value="Genomic_DNA"/>
</dbReference>
<keyword evidence="2" id="KW-0804">Transcription</keyword>
<keyword evidence="1" id="KW-0805">Transcription regulation</keyword>
<dbReference type="InterPro" id="IPR036864">
    <property type="entry name" value="Zn2-C6_fun-type_DNA-bd_sf"/>
</dbReference>
<dbReference type="GO" id="GO:0008270">
    <property type="term" value="F:zinc ion binding"/>
    <property type="evidence" value="ECO:0007669"/>
    <property type="project" value="InterPro"/>
</dbReference>
<evidence type="ECO:0000259" key="4">
    <source>
        <dbReference type="PROSITE" id="PS00463"/>
    </source>
</evidence>
<protein>
    <recommendedName>
        <fullName evidence="4">Zn(2)-C6 fungal-type domain-containing protein</fullName>
    </recommendedName>
</protein>
<dbReference type="PANTHER" id="PTHR47840">
    <property type="entry name" value="ZN(II)2CYS6 TRANSCRIPTION FACTOR (EUROFUNG)-RELATED"/>
    <property type="match status" value="1"/>
</dbReference>
<reference evidence="5" key="1">
    <citation type="submission" date="2015-01" db="EMBL/GenBank/DDBJ databases">
        <authorList>
            <person name="Durling Mikael"/>
        </authorList>
    </citation>
    <scope>NUCLEOTIDE SEQUENCE</scope>
</reference>
<dbReference type="InterPro" id="IPR001138">
    <property type="entry name" value="Zn2Cys6_DnaBD"/>
</dbReference>
<dbReference type="SUPFAM" id="SSF57701">
    <property type="entry name" value="Zn2/Cys6 DNA-binding domain"/>
    <property type="match status" value="1"/>
</dbReference>
<organism evidence="5">
    <name type="scientific">Bionectria ochroleuca</name>
    <name type="common">Gliocladium roseum</name>
    <dbReference type="NCBI Taxonomy" id="29856"/>
    <lineage>
        <taxon>Eukaryota</taxon>
        <taxon>Fungi</taxon>
        <taxon>Dikarya</taxon>
        <taxon>Ascomycota</taxon>
        <taxon>Pezizomycotina</taxon>
        <taxon>Sordariomycetes</taxon>
        <taxon>Hypocreomycetidae</taxon>
        <taxon>Hypocreales</taxon>
        <taxon>Bionectriaceae</taxon>
        <taxon>Clonostachys</taxon>
    </lineage>
</organism>
<dbReference type="PANTHER" id="PTHR47840:SF1">
    <property type="entry name" value="ZN(II)2CYS6 TRANSCRIPTION FACTOR (EUROFUNG)"/>
    <property type="match status" value="1"/>
</dbReference>